<evidence type="ECO:0000256" key="1">
    <source>
        <dbReference type="SAM" id="SignalP"/>
    </source>
</evidence>
<dbReference type="AlphaFoldDB" id="A0AAV1ZYK4"/>
<feature type="chain" id="PRO_5043763263" description="Prohormone-3" evidence="1">
    <location>
        <begin position="20"/>
        <end position="194"/>
    </location>
</feature>
<evidence type="ECO:0000313" key="2">
    <source>
        <dbReference type="EMBL" id="CAL1276931.1"/>
    </source>
</evidence>
<gene>
    <name evidence="2" type="ORF">LARSCL_LOCUS8919</name>
</gene>
<evidence type="ECO:0000313" key="3">
    <source>
        <dbReference type="Proteomes" id="UP001497382"/>
    </source>
</evidence>
<accession>A0AAV1ZYK4</accession>
<evidence type="ECO:0008006" key="4">
    <source>
        <dbReference type="Google" id="ProtNLM"/>
    </source>
</evidence>
<sequence length="194" mass="21453">MSLFLATCFLCFFVLSSGAQDTMFTDAEHMKAEKKGAGGEMLEALLDREDTRCYGRKCSHSEECCRGAACVDLEGVSGMCLPIHGKESYQPCQKDADCGSGLECVDSGNYARGKTCQLEGRSIEKRGGYNDECTTSDDCETDKGLCCQVLRRHRMASKKLCHYFLDPKSCIGEVQTTLQELKYVPNPFFKARLG</sequence>
<keyword evidence="1" id="KW-0732">Signal</keyword>
<protein>
    <recommendedName>
        <fullName evidence="4">Prohormone-3</fullName>
    </recommendedName>
</protein>
<dbReference type="EMBL" id="CAXIEN010000097">
    <property type="protein sequence ID" value="CAL1276931.1"/>
    <property type="molecule type" value="Genomic_DNA"/>
</dbReference>
<name>A0AAV1ZYK4_9ARAC</name>
<organism evidence="2 3">
    <name type="scientific">Larinioides sclopetarius</name>
    <dbReference type="NCBI Taxonomy" id="280406"/>
    <lineage>
        <taxon>Eukaryota</taxon>
        <taxon>Metazoa</taxon>
        <taxon>Ecdysozoa</taxon>
        <taxon>Arthropoda</taxon>
        <taxon>Chelicerata</taxon>
        <taxon>Arachnida</taxon>
        <taxon>Araneae</taxon>
        <taxon>Araneomorphae</taxon>
        <taxon>Entelegynae</taxon>
        <taxon>Araneoidea</taxon>
        <taxon>Araneidae</taxon>
        <taxon>Larinioides</taxon>
    </lineage>
</organism>
<keyword evidence="3" id="KW-1185">Reference proteome</keyword>
<feature type="signal peptide" evidence="1">
    <location>
        <begin position="1"/>
        <end position="19"/>
    </location>
</feature>
<proteinExistence type="predicted"/>
<reference evidence="2 3" key="1">
    <citation type="submission" date="2024-04" db="EMBL/GenBank/DDBJ databases">
        <authorList>
            <person name="Rising A."/>
            <person name="Reimegard J."/>
            <person name="Sonavane S."/>
            <person name="Akerstrom W."/>
            <person name="Nylinder S."/>
            <person name="Hedman E."/>
            <person name="Kallberg Y."/>
        </authorList>
    </citation>
    <scope>NUCLEOTIDE SEQUENCE [LARGE SCALE GENOMIC DNA]</scope>
</reference>
<comment type="caution">
    <text evidence="2">The sequence shown here is derived from an EMBL/GenBank/DDBJ whole genome shotgun (WGS) entry which is preliminary data.</text>
</comment>
<dbReference type="Proteomes" id="UP001497382">
    <property type="component" value="Unassembled WGS sequence"/>
</dbReference>